<reference evidence="9 10" key="1">
    <citation type="journal article" date="2018" name="Nat. Biotechnol.">
        <title>A standardized bacterial taxonomy based on genome phylogeny substantially revises the tree of life.</title>
        <authorList>
            <person name="Parks D.H."/>
            <person name="Chuvochina M."/>
            <person name="Waite D.W."/>
            <person name="Rinke C."/>
            <person name="Skarshewski A."/>
            <person name="Chaumeil P.A."/>
            <person name="Hugenholtz P."/>
        </authorList>
    </citation>
    <scope>NUCLEOTIDE SEQUENCE [LARGE SCALE GENOMIC DNA]</scope>
    <source>
        <strain evidence="9">UBA10045</strain>
    </source>
</reference>
<dbReference type="CDD" id="cd09130">
    <property type="entry name" value="PLDc_unchar2_2"/>
    <property type="match status" value="1"/>
</dbReference>
<proteinExistence type="inferred from homology"/>
<dbReference type="GO" id="GO:0016891">
    <property type="term" value="F:RNA endonuclease activity producing 5'-phosphomonoesters, hydrolytic mechanism"/>
    <property type="evidence" value="ECO:0007669"/>
    <property type="project" value="TreeGrafter"/>
</dbReference>
<evidence type="ECO:0000313" key="10">
    <source>
        <dbReference type="Proteomes" id="UP000262257"/>
    </source>
</evidence>
<dbReference type="Pfam" id="PF13091">
    <property type="entry name" value="PLDc_2"/>
    <property type="match status" value="1"/>
</dbReference>
<evidence type="ECO:0000256" key="2">
    <source>
        <dbReference type="ARBA" id="ARBA00008664"/>
    </source>
</evidence>
<feature type="transmembrane region" description="Helical" evidence="7">
    <location>
        <begin position="20"/>
        <end position="39"/>
    </location>
</feature>
<dbReference type="AlphaFoldDB" id="A0A3A4DBJ0"/>
<dbReference type="InterPro" id="IPR051406">
    <property type="entry name" value="PLD_domain"/>
</dbReference>
<keyword evidence="7" id="KW-1133">Transmembrane helix</keyword>
<comment type="caution">
    <text evidence="9">The sequence shown here is derived from an EMBL/GenBank/DDBJ whole genome shotgun (WGS) entry which is preliminary data.</text>
</comment>
<evidence type="ECO:0000259" key="8">
    <source>
        <dbReference type="PROSITE" id="PS50035"/>
    </source>
</evidence>
<dbReference type="InterPro" id="IPR001736">
    <property type="entry name" value="PLipase_D/transphosphatidylase"/>
</dbReference>
<comment type="similarity">
    <text evidence="2">Belongs to the phospholipase D family.</text>
</comment>
<accession>A0A3A4DBJ0</accession>
<evidence type="ECO:0000256" key="6">
    <source>
        <dbReference type="ARBA" id="ARBA00023098"/>
    </source>
</evidence>
<keyword evidence="7" id="KW-0472">Membrane</keyword>
<evidence type="ECO:0000256" key="7">
    <source>
        <dbReference type="SAM" id="Phobius"/>
    </source>
</evidence>
<dbReference type="PROSITE" id="PS50035">
    <property type="entry name" value="PLD"/>
    <property type="match status" value="1"/>
</dbReference>
<dbReference type="EMBL" id="DPXL01000065">
    <property type="protein sequence ID" value="HCM31058.1"/>
    <property type="molecule type" value="Genomic_DNA"/>
</dbReference>
<keyword evidence="5" id="KW-0442">Lipid degradation</keyword>
<dbReference type="InterPro" id="IPR025202">
    <property type="entry name" value="PLD-like_dom"/>
</dbReference>
<dbReference type="SUPFAM" id="SSF56024">
    <property type="entry name" value="Phospholipase D/nuclease"/>
    <property type="match status" value="2"/>
</dbReference>
<keyword evidence="7" id="KW-0812">Transmembrane</keyword>
<dbReference type="PANTHER" id="PTHR43856">
    <property type="entry name" value="CARDIOLIPIN HYDROLASE"/>
    <property type="match status" value="1"/>
</dbReference>
<keyword evidence="6" id="KW-0443">Lipid metabolism</keyword>
<evidence type="ECO:0000256" key="5">
    <source>
        <dbReference type="ARBA" id="ARBA00022963"/>
    </source>
</evidence>
<dbReference type="GO" id="GO:0016042">
    <property type="term" value="P:lipid catabolic process"/>
    <property type="evidence" value="ECO:0007669"/>
    <property type="project" value="UniProtKB-KW"/>
</dbReference>
<dbReference type="Gene3D" id="3.30.870.10">
    <property type="entry name" value="Endonuclease Chain A"/>
    <property type="match status" value="2"/>
</dbReference>
<gene>
    <name evidence="9" type="ORF">DIC32_05165</name>
</gene>
<dbReference type="Proteomes" id="UP000262257">
    <property type="component" value="Unassembled WGS sequence"/>
</dbReference>
<dbReference type="EC" id="3.1.4.4" evidence="3"/>
<keyword evidence="4" id="KW-0378">Hydrolase</keyword>
<evidence type="ECO:0000256" key="4">
    <source>
        <dbReference type="ARBA" id="ARBA00022801"/>
    </source>
</evidence>
<dbReference type="GO" id="GO:0004630">
    <property type="term" value="F:phospholipase D activity"/>
    <property type="evidence" value="ECO:0007669"/>
    <property type="project" value="UniProtKB-EC"/>
</dbReference>
<organism evidence="9 10">
    <name type="scientific">Acinetobacter radioresistens</name>
    <dbReference type="NCBI Taxonomy" id="40216"/>
    <lineage>
        <taxon>Bacteria</taxon>
        <taxon>Pseudomonadati</taxon>
        <taxon>Pseudomonadota</taxon>
        <taxon>Gammaproteobacteria</taxon>
        <taxon>Moraxellales</taxon>
        <taxon>Moraxellaceae</taxon>
        <taxon>Acinetobacter</taxon>
    </lineage>
</organism>
<dbReference type="PANTHER" id="PTHR43856:SF1">
    <property type="entry name" value="MITOCHONDRIAL CARDIOLIPIN HYDROLASE"/>
    <property type="match status" value="1"/>
</dbReference>
<evidence type="ECO:0000313" key="9">
    <source>
        <dbReference type="EMBL" id="HCM31058.1"/>
    </source>
</evidence>
<dbReference type="CDD" id="cd09129">
    <property type="entry name" value="PLDc_unchar2_1"/>
    <property type="match status" value="1"/>
</dbReference>
<feature type="domain" description="PLD phosphodiesterase" evidence="8">
    <location>
        <begin position="217"/>
        <end position="247"/>
    </location>
</feature>
<dbReference type="GO" id="GO:0006793">
    <property type="term" value="P:phosphorus metabolic process"/>
    <property type="evidence" value="ECO:0007669"/>
    <property type="project" value="UniProtKB-ARBA"/>
</dbReference>
<evidence type="ECO:0000256" key="3">
    <source>
        <dbReference type="ARBA" id="ARBA00012027"/>
    </source>
</evidence>
<name>A0A3A4DBJ0_ACIRA</name>
<comment type="catalytic activity">
    <reaction evidence="1">
        <text>a 1,2-diacyl-sn-glycero-3-phosphocholine + H2O = a 1,2-diacyl-sn-glycero-3-phosphate + choline + H(+)</text>
        <dbReference type="Rhea" id="RHEA:14445"/>
        <dbReference type="ChEBI" id="CHEBI:15354"/>
        <dbReference type="ChEBI" id="CHEBI:15377"/>
        <dbReference type="ChEBI" id="CHEBI:15378"/>
        <dbReference type="ChEBI" id="CHEBI:57643"/>
        <dbReference type="ChEBI" id="CHEBI:58608"/>
        <dbReference type="EC" id="3.1.4.4"/>
    </reaction>
</comment>
<protein>
    <recommendedName>
        <fullName evidence="3">phospholipase D</fullName>
        <ecNumber evidence="3">3.1.4.4</ecNumber>
    </recommendedName>
</protein>
<dbReference type="RefSeq" id="WP_119878373.1">
    <property type="nucleotide sequence ID" value="NZ_JBDUTW010000002.1"/>
</dbReference>
<evidence type="ECO:0000256" key="1">
    <source>
        <dbReference type="ARBA" id="ARBA00000798"/>
    </source>
</evidence>
<sequence length="487" mass="55322">MRIFHRIHHKLNWSGRRYIATIIALMAIGYFASAIYHTYKPLPEGLDFEGRLRHANIKFLADETYIDIQGRQQADQQIFNEMLKLIQEARTTIVLDMFLYNPEIGAAKTTHRPLTQELTNALISKRRQIPGIDITVITDPINSVYGGIAPEHYRQLRKSGIEVIETDLTPLRASNPLWSGFWYICCQGLGNNPEKGWLPNPFGQEKVTLRSYLHLINFKANHRKTLVVDTEAGWKALVTSANPHDGSSRHSNIGLVVTGNTAMDVLKTEQAVARMSQGEAPVVVVGEFEEDSNYPQVQVLTEEAIYRKALDLINSAKANEQIDLAMFYLSERHIIKALIAAHGRGVKLRILLDPNKDAFGRQKNGIPNRQVAMELHQVGIPLRWCNTQGEQCHSKILLKRGENQSEIIAGSANFTARNLKNYNLETDLRVVGQPQAQVFVDAQRYFDTAWSNLNGRSMSVPYSQYADHSKLKYWTYRFMEWSGISTF</sequence>